<dbReference type="AlphaFoldDB" id="A0A418MX12"/>
<dbReference type="Pfam" id="PF02627">
    <property type="entry name" value="CMD"/>
    <property type="match status" value="1"/>
</dbReference>
<dbReference type="RefSeq" id="WP_119574720.1">
    <property type="nucleotide sequence ID" value="NZ_QXEC01000007.1"/>
</dbReference>
<proteinExistence type="predicted"/>
<dbReference type="OrthoDB" id="9792173at2"/>
<accession>A0A418MX12</accession>
<dbReference type="GO" id="GO:0051920">
    <property type="term" value="F:peroxiredoxin activity"/>
    <property type="evidence" value="ECO:0007669"/>
    <property type="project" value="InterPro"/>
</dbReference>
<dbReference type="SUPFAM" id="SSF69118">
    <property type="entry name" value="AhpD-like"/>
    <property type="match status" value="1"/>
</dbReference>
<dbReference type="EMBL" id="QXEC01000007">
    <property type="protein sequence ID" value="RIV39207.1"/>
    <property type="molecule type" value="Genomic_DNA"/>
</dbReference>
<dbReference type="PANTHER" id="PTHR33570:SF2">
    <property type="entry name" value="CARBOXYMUCONOLACTONE DECARBOXYLASE-LIKE DOMAIN-CONTAINING PROTEIN"/>
    <property type="match status" value="1"/>
</dbReference>
<dbReference type="SUPFAM" id="SSF54593">
    <property type="entry name" value="Glyoxalase/Bleomycin resistance protein/Dihydroxybiphenyl dioxygenase"/>
    <property type="match status" value="1"/>
</dbReference>
<keyword evidence="3" id="KW-1185">Reference proteome</keyword>
<name>A0A418MX12_9ACTN</name>
<feature type="domain" description="Carboxymuconolactone decarboxylase-like" evidence="1">
    <location>
        <begin position="49"/>
        <end position="128"/>
    </location>
</feature>
<dbReference type="Proteomes" id="UP000283832">
    <property type="component" value="Unassembled WGS sequence"/>
</dbReference>
<dbReference type="Gene3D" id="1.20.1290.10">
    <property type="entry name" value="AhpD-like"/>
    <property type="match status" value="1"/>
</dbReference>
<dbReference type="InterPro" id="IPR029032">
    <property type="entry name" value="AhpD-like"/>
</dbReference>
<dbReference type="Gene3D" id="3.10.180.10">
    <property type="entry name" value="2,3-Dihydroxybiphenyl 1,2-Dioxygenase, domain 1"/>
    <property type="match status" value="2"/>
</dbReference>
<sequence length="504" mass="55298">MTLWDADEQVRRGLARYASVLGEQSAQTIAARIGAAREDGPDAATAAAVPFAMTWGWLLERPGLSLRDRSLALVSVDVATRAHRALREHLRLALHSGVSAEELRELLLQLGPYVGFPPTIEAREILREVLAVQPTEPSDWGLLGAPAALWRLRVVVRDVRAAAMEHARLLGFTHWRVARLDGRTVRTTMHGRACDGEILVARSTHDGVVIELVEPVSGATSFQQQLATRGPGVHDICVLDADVETTGAAVDRLRGYGVALRQTMELDGARMHWLDTRGQIGGYQLSLGAQSIWDERVNAEEHWDLTGLADPRLAYAEAPVAHLGVVVRDLEAATRAYAAIFGQGEWPVLEFDSRLGSLTDARYEGRAVPEAFVSSSAAVGGRREAQLIGGGAAGVKPATPDLRVEVIQPVNGPSRYREGFLRQRGEGVHHLYFGPVADQAGWVRLESALAERGVDRVTYGRAFDETVEYAYFATLERLGYDLEVFLHHAAIDRSRVARYVMRHR</sequence>
<evidence type="ECO:0000313" key="3">
    <source>
        <dbReference type="Proteomes" id="UP000283832"/>
    </source>
</evidence>
<comment type="caution">
    <text evidence="2">The sequence shown here is derived from an EMBL/GenBank/DDBJ whole genome shotgun (WGS) entry which is preliminary data.</text>
</comment>
<reference evidence="2 3" key="1">
    <citation type="submission" date="2018-08" db="EMBL/GenBank/DDBJ databases">
        <title>Jishengella sp. nov., isolated from a root of Azadirachta indica A. Juss. var. siamensis Valenton.</title>
        <authorList>
            <person name="Kuncharoen N."/>
            <person name="Tanasupawat S."/>
            <person name="Kudo T."/>
            <person name="Ohkuma M."/>
        </authorList>
    </citation>
    <scope>NUCLEOTIDE SEQUENCE [LARGE SCALE GENOMIC DNA]</scope>
    <source>
        <strain evidence="2 3">AZ1-13</strain>
    </source>
</reference>
<protein>
    <recommendedName>
        <fullName evidence="1">Carboxymuconolactone decarboxylase-like domain-containing protein</fullName>
    </recommendedName>
</protein>
<organism evidence="2 3">
    <name type="scientific">Micromonospora radicis</name>
    <dbReference type="NCBI Taxonomy" id="1894971"/>
    <lineage>
        <taxon>Bacteria</taxon>
        <taxon>Bacillati</taxon>
        <taxon>Actinomycetota</taxon>
        <taxon>Actinomycetes</taxon>
        <taxon>Micromonosporales</taxon>
        <taxon>Micromonosporaceae</taxon>
        <taxon>Micromonospora</taxon>
    </lineage>
</organism>
<dbReference type="InterPro" id="IPR052512">
    <property type="entry name" value="4CMD/NDH-1_regulator"/>
</dbReference>
<evidence type="ECO:0000259" key="1">
    <source>
        <dbReference type="Pfam" id="PF02627"/>
    </source>
</evidence>
<dbReference type="PANTHER" id="PTHR33570">
    <property type="entry name" value="4-CARBOXYMUCONOLACTONE DECARBOXYLASE FAMILY PROTEIN"/>
    <property type="match status" value="1"/>
</dbReference>
<dbReference type="InterPro" id="IPR029068">
    <property type="entry name" value="Glyas_Bleomycin-R_OHBP_Dase"/>
</dbReference>
<evidence type="ECO:0000313" key="2">
    <source>
        <dbReference type="EMBL" id="RIV39207.1"/>
    </source>
</evidence>
<dbReference type="InterPro" id="IPR003779">
    <property type="entry name" value="CMD-like"/>
</dbReference>
<gene>
    <name evidence="2" type="ORF">D2L64_10175</name>
</gene>